<protein>
    <submittedName>
        <fullName evidence="1">Uncharacterized protein</fullName>
    </submittedName>
</protein>
<dbReference type="AlphaFoldDB" id="A0A9D2HYN7"/>
<proteinExistence type="predicted"/>
<evidence type="ECO:0000313" key="2">
    <source>
        <dbReference type="Proteomes" id="UP000823862"/>
    </source>
</evidence>
<gene>
    <name evidence="1" type="ORF">H9950_08910</name>
</gene>
<sequence>MMIIIKAQKYVFFPTYRRSLLLKIMNEMILFLKTGRNPSASSITIFLLNNTLPQTAAAFRCQALRKPLPRLWNAAAKRVGICCRKQRLRPAGMQQACSASETEK</sequence>
<dbReference type="EMBL" id="DWZI01000043">
    <property type="protein sequence ID" value="HJA86287.1"/>
    <property type="molecule type" value="Genomic_DNA"/>
</dbReference>
<reference evidence="1" key="1">
    <citation type="journal article" date="2021" name="PeerJ">
        <title>Extensive microbial diversity within the chicken gut microbiome revealed by metagenomics and culture.</title>
        <authorList>
            <person name="Gilroy R."/>
            <person name="Ravi A."/>
            <person name="Getino M."/>
            <person name="Pursley I."/>
            <person name="Horton D.L."/>
            <person name="Alikhan N.F."/>
            <person name="Baker D."/>
            <person name="Gharbi K."/>
            <person name="Hall N."/>
            <person name="Watson M."/>
            <person name="Adriaenssens E.M."/>
            <person name="Foster-Nyarko E."/>
            <person name="Jarju S."/>
            <person name="Secka A."/>
            <person name="Antonio M."/>
            <person name="Oren A."/>
            <person name="Chaudhuri R.R."/>
            <person name="La Ragione R."/>
            <person name="Hildebrand F."/>
            <person name="Pallen M.J."/>
        </authorList>
    </citation>
    <scope>NUCLEOTIDE SEQUENCE</scope>
    <source>
        <strain evidence="1">ChiHjej12B11-9795</strain>
    </source>
</reference>
<accession>A0A9D2HYN7</accession>
<evidence type="ECO:0000313" key="1">
    <source>
        <dbReference type="EMBL" id="HJA86287.1"/>
    </source>
</evidence>
<dbReference type="Proteomes" id="UP000823862">
    <property type="component" value="Unassembled WGS sequence"/>
</dbReference>
<organism evidence="1 2">
    <name type="scientific">Candidatus Bacteroides avicola</name>
    <dbReference type="NCBI Taxonomy" id="2838468"/>
    <lineage>
        <taxon>Bacteria</taxon>
        <taxon>Pseudomonadati</taxon>
        <taxon>Bacteroidota</taxon>
        <taxon>Bacteroidia</taxon>
        <taxon>Bacteroidales</taxon>
        <taxon>Bacteroidaceae</taxon>
        <taxon>Bacteroides</taxon>
    </lineage>
</organism>
<reference evidence="1" key="2">
    <citation type="submission" date="2021-04" db="EMBL/GenBank/DDBJ databases">
        <authorList>
            <person name="Gilroy R."/>
        </authorList>
    </citation>
    <scope>NUCLEOTIDE SEQUENCE</scope>
    <source>
        <strain evidence="1">ChiHjej12B11-9795</strain>
    </source>
</reference>
<comment type="caution">
    <text evidence="1">The sequence shown here is derived from an EMBL/GenBank/DDBJ whole genome shotgun (WGS) entry which is preliminary data.</text>
</comment>
<name>A0A9D2HYN7_9BACE</name>